<keyword evidence="1" id="KW-0175">Coiled coil</keyword>
<accession>A0ABP8BL95</accession>
<organism evidence="2 3">
    <name type="scientific">Streptosporangium oxazolinicum</name>
    <dbReference type="NCBI Taxonomy" id="909287"/>
    <lineage>
        <taxon>Bacteria</taxon>
        <taxon>Bacillati</taxon>
        <taxon>Actinomycetota</taxon>
        <taxon>Actinomycetes</taxon>
        <taxon>Streptosporangiales</taxon>
        <taxon>Streptosporangiaceae</taxon>
        <taxon>Streptosporangium</taxon>
    </lineage>
</organism>
<evidence type="ECO:0000313" key="3">
    <source>
        <dbReference type="Proteomes" id="UP001501251"/>
    </source>
</evidence>
<comment type="caution">
    <text evidence="2">The sequence shown here is derived from an EMBL/GenBank/DDBJ whole genome shotgun (WGS) entry which is preliminary data.</text>
</comment>
<proteinExistence type="predicted"/>
<dbReference type="RefSeq" id="WP_344923132.1">
    <property type="nucleotide sequence ID" value="NZ_BAABAQ010000020.1"/>
</dbReference>
<keyword evidence="3" id="KW-1185">Reference proteome</keyword>
<feature type="coiled-coil region" evidence="1">
    <location>
        <begin position="15"/>
        <end position="70"/>
    </location>
</feature>
<gene>
    <name evidence="2" type="ORF">GCM10022252_75550</name>
</gene>
<sequence length="115" mass="12679">MRWWTRRSRRAGPSRGLLAEQLAATREALADAEAEAALMRGERDRAWEQVARLTARLDAADADALRAERDDLALANAVLRSGLASGSREELLRERETNARLTARLAALQDGVVTL</sequence>
<dbReference type="EMBL" id="BAABAQ010000020">
    <property type="protein sequence ID" value="GAA4209283.1"/>
    <property type="molecule type" value="Genomic_DNA"/>
</dbReference>
<evidence type="ECO:0000313" key="2">
    <source>
        <dbReference type="EMBL" id="GAA4209283.1"/>
    </source>
</evidence>
<reference evidence="3" key="1">
    <citation type="journal article" date="2019" name="Int. J. Syst. Evol. Microbiol.">
        <title>The Global Catalogue of Microorganisms (GCM) 10K type strain sequencing project: providing services to taxonomists for standard genome sequencing and annotation.</title>
        <authorList>
            <consortium name="The Broad Institute Genomics Platform"/>
            <consortium name="The Broad Institute Genome Sequencing Center for Infectious Disease"/>
            <person name="Wu L."/>
            <person name="Ma J."/>
        </authorList>
    </citation>
    <scope>NUCLEOTIDE SEQUENCE [LARGE SCALE GENOMIC DNA]</scope>
    <source>
        <strain evidence="3">JCM 17388</strain>
    </source>
</reference>
<dbReference type="Proteomes" id="UP001501251">
    <property type="component" value="Unassembled WGS sequence"/>
</dbReference>
<protein>
    <submittedName>
        <fullName evidence="2">Uncharacterized protein</fullName>
    </submittedName>
</protein>
<name>A0ABP8BL95_9ACTN</name>
<evidence type="ECO:0000256" key="1">
    <source>
        <dbReference type="SAM" id="Coils"/>
    </source>
</evidence>